<dbReference type="AlphaFoldDB" id="S8BV26"/>
<sequence length="186" mass="21262">QEEKFMNEPPIIPFDCTNQFQNPMNFSTTSDQDCQNQSWIPCAESQHLMLPGETQFLTARKFDFIYVTLRAPAFPSYAGYLGDLKQDIDCTRQMMNERLEGISIDDYTACSPNLRLPIPMIGDQFPFHSFSNLNFPDFLEPMIDTGFQPDLMDYQITGNFDLPRQVYNTVPDPCAVSMLNNASIAQ</sequence>
<dbReference type="OrthoDB" id="1898716at2759"/>
<evidence type="ECO:0000313" key="1">
    <source>
        <dbReference type="EMBL" id="EPS58420.1"/>
    </source>
</evidence>
<dbReference type="Proteomes" id="UP000015453">
    <property type="component" value="Unassembled WGS sequence"/>
</dbReference>
<gene>
    <name evidence="1" type="ORF">M569_16393</name>
</gene>
<protein>
    <submittedName>
        <fullName evidence="1">Uncharacterized protein</fullName>
    </submittedName>
</protein>
<comment type="caution">
    <text evidence="1">The sequence shown here is derived from an EMBL/GenBank/DDBJ whole genome shotgun (WGS) entry which is preliminary data.</text>
</comment>
<accession>S8BV26</accession>
<name>S8BV26_9LAMI</name>
<evidence type="ECO:0000313" key="2">
    <source>
        <dbReference type="Proteomes" id="UP000015453"/>
    </source>
</evidence>
<reference evidence="1 2" key="1">
    <citation type="journal article" date="2013" name="BMC Genomics">
        <title>The miniature genome of a carnivorous plant Genlisea aurea contains a low number of genes and short non-coding sequences.</title>
        <authorList>
            <person name="Leushkin E.V."/>
            <person name="Sutormin R.A."/>
            <person name="Nabieva E.R."/>
            <person name="Penin A.A."/>
            <person name="Kondrashov A.S."/>
            <person name="Logacheva M.D."/>
        </authorList>
    </citation>
    <scope>NUCLEOTIDE SEQUENCE [LARGE SCALE GENOMIC DNA]</scope>
</reference>
<dbReference type="EMBL" id="AUSU01009237">
    <property type="protein sequence ID" value="EPS58420.1"/>
    <property type="molecule type" value="Genomic_DNA"/>
</dbReference>
<organism evidence="1 2">
    <name type="scientific">Genlisea aurea</name>
    <dbReference type="NCBI Taxonomy" id="192259"/>
    <lineage>
        <taxon>Eukaryota</taxon>
        <taxon>Viridiplantae</taxon>
        <taxon>Streptophyta</taxon>
        <taxon>Embryophyta</taxon>
        <taxon>Tracheophyta</taxon>
        <taxon>Spermatophyta</taxon>
        <taxon>Magnoliopsida</taxon>
        <taxon>eudicotyledons</taxon>
        <taxon>Gunneridae</taxon>
        <taxon>Pentapetalae</taxon>
        <taxon>asterids</taxon>
        <taxon>lamiids</taxon>
        <taxon>Lamiales</taxon>
        <taxon>Lentibulariaceae</taxon>
        <taxon>Genlisea</taxon>
    </lineage>
</organism>
<feature type="non-terminal residue" evidence="1">
    <location>
        <position position="1"/>
    </location>
</feature>
<proteinExistence type="predicted"/>
<keyword evidence="2" id="KW-1185">Reference proteome</keyword>
<feature type="non-terminal residue" evidence="1">
    <location>
        <position position="186"/>
    </location>
</feature>